<feature type="domain" description="Integrator complex subunit 1 R3" evidence="1">
    <location>
        <begin position="1"/>
        <end position="114"/>
    </location>
</feature>
<evidence type="ECO:0008006" key="5">
    <source>
        <dbReference type="Google" id="ProtNLM"/>
    </source>
</evidence>
<proteinExistence type="predicted"/>
<dbReference type="EMBL" id="JAINUG010000179">
    <property type="protein sequence ID" value="KAJ8389649.1"/>
    <property type="molecule type" value="Genomic_DNA"/>
</dbReference>
<dbReference type="InterPro" id="IPR016024">
    <property type="entry name" value="ARM-type_fold"/>
</dbReference>
<dbReference type="GO" id="GO:0032039">
    <property type="term" value="C:integrator complex"/>
    <property type="evidence" value="ECO:0007669"/>
    <property type="project" value="InterPro"/>
</dbReference>
<dbReference type="Proteomes" id="UP001221898">
    <property type="component" value="Unassembled WGS sequence"/>
</dbReference>
<accession>A0AAD7RSN5</accession>
<evidence type="ECO:0000259" key="2">
    <source>
        <dbReference type="Pfam" id="PF22928"/>
    </source>
</evidence>
<reference evidence="3" key="1">
    <citation type="journal article" date="2023" name="Science">
        <title>Genome structures resolve the early diversification of teleost fishes.</title>
        <authorList>
            <person name="Parey E."/>
            <person name="Louis A."/>
            <person name="Montfort J."/>
            <person name="Bouchez O."/>
            <person name="Roques C."/>
            <person name="Iampietro C."/>
            <person name="Lluch J."/>
            <person name="Castinel A."/>
            <person name="Donnadieu C."/>
            <person name="Desvignes T."/>
            <person name="Floi Bucao C."/>
            <person name="Jouanno E."/>
            <person name="Wen M."/>
            <person name="Mejri S."/>
            <person name="Dirks R."/>
            <person name="Jansen H."/>
            <person name="Henkel C."/>
            <person name="Chen W.J."/>
            <person name="Zahm M."/>
            <person name="Cabau C."/>
            <person name="Klopp C."/>
            <person name="Thompson A.W."/>
            <person name="Robinson-Rechavi M."/>
            <person name="Braasch I."/>
            <person name="Lecointre G."/>
            <person name="Bobe J."/>
            <person name="Postlethwait J.H."/>
            <person name="Berthelot C."/>
            <person name="Roest Crollius H."/>
            <person name="Guiguen Y."/>
        </authorList>
    </citation>
    <scope>NUCLEOTIDE SEQUENCE</scope>
    <source>
        <strain evidence="3">NC1722</strain>
    </source>
</reference>
<evidence type="ECO:0000313" key="4">
    <source>
        <dbReference type="Proteomes" id="UP001221898"/>
    </source>
</evidence>
<dbReference type="AlphaFoldDB" id="A0AAD7RSN5"/>
<dbReference type="Pfam" id="PF22927">
    <property type="entry name" value="INT1_R3"/>
    <property type="match status" value="1"/>
</dbReference>
<protein>
    <recommendedName>
        <fullName evidence="5">Integrator complex subunit 1</fullName>
    </recommendedName>
</protein>
<feature type="domain" description="Integrator complex subunit 1 R4" evidence="2">
    <location>
        <begin position="171"/>
        <end position="272"/>
    </location>
</feature>
<dbReference type="GO" id="GO:0034474">
    <property type="term" value="P:U2 snRNA 3'-end processing"/>
    <property type="evidence" value="ECO:0007669"/>
    <property type="project" value="InterPro"/>
</dbReference>
<dbReference type="InterPro" id="IPR053964">
    <property type="entry name" value="INT1_R3"/>
</dbReference>
<gene>
    <name evidence="3" type="ORF">AAFF_G00115250</name>
</gene>
<sequence length="310" mass="34671">MIAALLHGRIHLNFQLDFHFHQNHLTFFNDVLAILELLQPLVFHSEHQRALQDSLLSFMQVLKSFRKFSRALSMFVSKFVQFIQRYITHDASAAVPYLQKHSDILQGLSSENPDLVQLKSLLASLTLPVKAGPSENAADDPDADPSSTGSLPLVNISASAPLTAADMNKYLKKISRGEAIEDVLEVLGEVDDKSRRSPEVIQYFTSDLQRLMSSPEELCRNMAFSLALRCLQNNPCLATEFLPTFMYCLGSGNFDVVQTALRNLPEYVLLCQEHADILLHKAFLVGIYGQIDTSSMIAESMKVLHMEATT</sequence>
<dbReference type="PANTHER" id="PTHR21224">
    <property type="entry name" value="INTEGRATOR COMPLEX SUBUNIT 1"/>
    <property type="match status" value="1"/>
</dbReference>
<name>A0AAD7RSN5_9TELE</name>
<evidence type="ECO:0000313" key="3">
    <source>
        <dbReference type="EMBL" id="KAJ8389649.1"/>
    </source>
</evidence>
<dbReference type="InterPro" id="IPR053965">
    <property type="entry name" value="INTS1_R4"/>
</dbReference>
<keyword evidence="4" id="KW-1185">Reference proteome</keyword>
<evidence type="ECO:0000259" key="1">
    <source>
        <dbReference type="Pfam" id="PF22927"/>
    </source>
</evidence>
<dbReference type="PANTHER" id="PTHR21224:SF1">
    <property type="entry name" value="INTEGRATOR COMPLEX SUBUNIT 1"/>
    <property type="match status" value="1"/>
</dbReference>
<dbReference type="Pfam" id="PF22928">
    <property type="entry name" value="INTS1_R4"/>
    <property type="match status" value="1"/>
</dbReference>
<dbReference type="InterPro" id="IPR038902">
    <property type="entry name" value="INTS1"/>
</dbReference>
<organism evidence="3 4">
    <name type="scientific">Aldrovandia affinis</name>
    <dbReference type="NCBI Taxonomy" id="143900"/>
    <lineage>
        <taxon>Eukaryota</taxon>
        <taxon>Metazoa</taxon>
        <taxon>Chordata</taxon>
        <taxon>Craniata</taxon>
        <taxon>Vertebrata</taxon>
        <taxon>Euteleostomi</taxon>
        <taxon>Actinopterygii</taxon>
        <taxon>Neopterygii</taxon>
        <taxon>Teleostei</taxon>
        <taxon>Notacanthiformes</taxon>
        <taxon>Halosauridae</taxon>
        <taxon>Aldrovandia</taxon>
    </lineage>
</organism>
<comment type="caution">
    <text evidence="3">The sequence shown here is derived from an EMBL/GenBank/DDBJ whole genome shotgun (WGS) entry which is preliminary data.</text>
</comment>
<dbReference type="SUPFAM" id="SSF48371">
    <property type="entry name" value="ARM repeat"/>
    <property type="match status" value="1"/>
</dbReference>